<evidence type="ECO:0000313" key="8">
    <source>
        <dbReference type="EMBL" id="SFG37659.1"/>
    </source>
</evidence>
<dbReference type="PANTHER" id="PTHR43277:SF3">
    <property type="entry name" value="DECARBOXYLASE, PUTATIVE-RELATED"/>
    <property type="match status" value="1"/>
</dbReference>
<evidence type="ECO:0000256" key="3">
    <source>
        <dbReference type="ARBA" id="ARBA00022793"/>
    </source>
</evidence>
<comment type="cofactor">
    <cofactor evidence="1">
        <name>pyridoxal 5'-phosphate</name>
        <dbReference type="ChEBI" id="CHEBI:597326"/>
    </cofactor>
</comment>
<evidence type="ECO:0000256" key="2">
    <source>
        <dbReference type="ARBA" id="ARBA00010671"/>
    </source>
</evidence>
<dbReference type="PANTHER" id="PTHR43277">
    <property type="entry name" value="ARGININE DECARBOXYLASE"/>
    <property type="match status" value="1"/>
</dbReference>
<dbReference type="Proteomes" id="UP000198897">
    <property type="component" value="Unassembled WGS sequence"/>
</dbReference>
<dbReference type="SUPFAM" id="SSF53383">
    <property type="entry name" value="PLP-dependent transferases"/>
    <property type="match status" value="1"/>
</dbReference>
<keyword evidence="4" id="KW-0663">Pyridoxal phosphate</keyword>
<proteinExistence type="inferred from homology"/>
<sequence length="478" mass="53793">MHDQNQTPLYDALIYHLKQDPITFHVPGHKFGKVWPDKGQESFQSILSIDVTEIHGLDDLHSPQGVIAEAQDLTRRYFGSDESFFLVNGSTTGNIAMILAICQRGDTIIVQRNSHQSVLHGIELAGASPVFISPEFEVETGRYSKLSAESVQHAITMYPEAKAVFLTYPDYFGRTYDLNQVVETIHAHNLPVLVDEAHGVHFQLGDPFPTSALRSGADAVVQSAHKMAPAMTMSSYLHCQKDRFPVYKLKHYLKLLQSSSPSYPLMASLDLARYFLAQRTEDELRSTLTFIHEVREIFKKATSQWEVKPLSVYDDPLKMTLEARELTGFDIAQVLENLKIYPELATSDQVLITFGLSPHLDAELLKQRLDDVDSQLKNKEKRATIKIDQPSFPKIQTLDISYSDLEVSPSEWAEWSKAVGYVSAEDVIPYPPGIPLLMKGERISNDHRKQIQSLLGQGARFQNERIGEGVRVVKGELS</sequence>
<dbReference type="Pfam" id="PF03711">
    <property type="entry name" value="OKR_DC_1_C"/>
    <property type="match status" value="1"/>
</dbReference>
<dbReference type="OrthoDB" id="9815233at2"/>
<dbReference type="InterPro" id="IPR000310">
    <property type="entry name" value="Orn/Lys/Arg_deCO2ase_major_dom"/>
</dbReference>
<keyword evidence="3" id="KW-0210">Decarboxylase</keyword>
<protein>
    <submittedName>
        <fullName evidence="8">Lysine decarboxylase</fullName>
    </submittedName>
</protein>
<feature type="domain" description="Orn/Lys/Arg decarboxylase C-terminal" evidence="7">
    <location>
        <begin position="414"/>
        <end position="454"/>
    </location>
</feature>
<gene>
    <name evidence="8" type="ORF">SAMN05216353_13840</name>
</gene>
<evidence type="ECO:0000259" key="6">
    <source>
        <dbReference type="Pfam" id="PF01276"/>
    </source>
</evidence>
<evidence type="ECO:0000256" key="4">
    <source>
        <dbReference type="ARBA" id="ARBA00022898"/>
    </source>
</evidence>
<dbReference type="SUPFAM" id="SSF55904">
    <property type="entry name" value="Ornithine decarboxylase C-terminal domain"/>
    <property type="match status" value="1"/>
</dbReference>
<evidence type="ECO:0000259" key="7">
    <source>
        <dbReference type="Pfam" id="PF03711"/>
    </source>
</evidence>
<dbReference type="GO" id="GO:0016831">
    <property type="term" value="F:carboxy-lyase activity"/>
    <property type="evidence" value="ECO:0007669"/>
    <property type="project" value="UniProtKB-KW"/>
</dbReference>
<comment type="similarity">
    <text evidence="2">Belongs to the Orn/Lys/Arg decarboxylase class-I family.</text>
</comment>
<dbReference type="EMBL" id="FOOG01000038">
    <property type="protein sequence ID" value="SFG37659.1"/>
    <property type="molecule type" value="Genomic_DNA"/>
</dbReference>
<accession>A0A1I2RDT7</accession>
<reference evidence="9" key="1">
    <citation type="submission" date="2016-10" db="EMBL/GenBank/DDBJ databases">
        <authorList>
            <person name="Varghese N."/>
            <person name="Submissions S."/>
        </authorList>
    </citation>
    <scope>NUCLEOTIDE SEQUENCE [LARGE SCALE GENOMIC DNA]</scope>
    <source>
        <strain evidence="9">FP5</strain>
    </source>
</reference>
<dbReference type="Gene3D" id="3.40.640.10">
    <property type="entry name" value="Type I PLP-dependent aspartate aminotransferase-like (Major domain)"/>
    <property type="match status" value="1"/>
</dbReference>
<dbReference type="Gene3D" id="3.90.105.10">
    <property type="entry name" value="Molybdopterin biosynthesis moea protein, domain 2"/>
    <property type="match status" value="1"/>
</dbReference>
<dbReference type="InterPro" id="IPR052357">
    <property type="entry name" value="Orn_Lys_Arg_decarboxylase-I"/>
</dbReference>
<dbReference type="RefSeq" id="WP_089753637.1">
    <property type="nucleotide sequence ID" value="NZ_FOOG01000038.1"/>
</dbReference>
<evidence type="ECO:0000313" key="9">
    <source>
        <dbReference type="Proteomes" id="UP000198897"/>
    </source>
</evidence>
<evidence type="ECO:0000256" key="5">
    <source>
        <dbReference type="ARBA" id="ARBA00023239"/>
    </source>
</evidence>
<evidence type="ECO:0000256" key="1">
    <source>
        <dbReference type="ARBA" id="ARBA00001933"/>
    </source>
</evidence>
<organism evidence="8 9">
    <name type="scientific">Halobacillus alkaliphilus</name>
    <dbReference type="NCBI Taxonomy" id="396056"/>
    <lineage>
        <taxon>Bacteria</taxon>
        <taxon>Bacillati</taxon>
        <taxon>Bacillota</taxon>
        <taxon>Bacilli</taxon>
        <taxon>Bacillales</taxon>
        <taxon>Bacillaceae</taxon>
        <taxon>Halobacillus</taxon>
    </lineage>
</organism>
<keyword evidence="9" id="KW-1185">Reference proteome</keyword>
<keyword evidence="5" id="KW-0456">Lyase</keyword>
<dbReference type="Pfam" id="PF01276">
    <property type="entry name" value="OKR_DC_1"/>
    <property type="match status" value="1"/>
</dbReference>
<name>A0A1I2RDT7_9BACI</name>
<dbReference type="InterPro" id="IPR036633">
    <property type="entry name" value="Prn/Lys/Arg_de-COase_C_sf"/>
</dbReference>
<dbReference type="AlphaFoldDB" id="A0A1I2RDT7"/>
<feature type="domain" description="Orn/Lys/Arg decarboxylases family 1 pyridoxal-P attachment site" evidence="6">
    <location>
        <begin position="7"/>
        <end position="310"/>
    </location>
</feature>
<dbReference type="InterPro" id="IPR008286">
    <property type="entry name" value="Prn/Lys/Arg_de-COase_C"/>
</dbReference>
<dbReference type="InterPro" id="IPR015424">
    <property type="entry name" value="PyrdxlP-dep_Trfase"/>
</dbReference>
<dbReference type="InterPro" id="IPR015421">
    <property type="entry name" value="PyrdxlP-dep_Trfase_major"/>
</dbReference>